<dbReference type="GO" id="GO:0005615">
    <property type="term" value="C:extracellular space"/>
    <property type="evidence" value="ECO:0007669"/>
    <property type="project" value="TreeGrafter"/>
</dbReference>
<dbReference type="PROSITE" id="PS51450">
    <property type="entry name" value="LRR"/>
    <property type="match status" value="1"/>
</dbReference>
<dbReference type="SUPFAM" id="SSF52058">
    <property type="entry name" value="L domain-like"/>
    <property type="match status" value="1"/>
</dbReference>
<evidence type="ECO:0000256" key="3">
    <source>
        <dbReference type="ARBA" id="ARBA00022737"/>
    </source>
</evidence>
<protein>
    <recommendedName>
        <fullName evidence="7">LRRNT domain-containing protein</fullName>
    </recommendedName>
</protein>
<feature type="signal peptide" evidence="4">
    <location>
        <begin position="1"/>
        <end position="21"/>
    </location>
</feature>
<dbReference type="PANTHER" id="PTHR24373">
    <property type="entry name" value="SLIT RELATED LEUCINE-RICH REPEAT NEURONAL PROTEIN"/>
    <property type="match status" value="1"/>
</dbReference>
<dbReference type="InterPro" id="IPR003591">
    <property type="entry name" value="Leu-rich_rpt_typical-subtyp"/>
</dbReference>
<dbReference type="GO" id="GO:0031012">
    <property type="term" value="C:extracellular matrix"/>
    <property type="evidence" value="ECO:0007669"/>
    <property type="project" value="TreeGrafter"/>
</dbReference>
<dbReference type="SMART" id="SM00369">
    <property type="entry name" value="LRR_TYP"/>
    <property type="match status" value="6"/>
</dbReference>
<evidence type="ECO:0000256" key="1">
    <source>
        <dbReference type="ARBA" id="ARBA00022614"/>
    </source>
</evidence>
<feature type="chain" id="PRO_5040484052" description="LRRNT domain-containing protein" evidence="4">
    <location>
        <begin position="22"/>
        <end position="337"/>
    </location>
</feature>
<evidence type="ECO:0000256" key="4">
    <source>
        <dbReference type="SAM" id="SignalP"/>
    </source>
</evidence>
<evidence type="ECO:0000256" key="2">
    <source>
        <dbReference type="ARBA" id="ARBA00022729"/>
    </source>
</evidence>
<dbReference type="Proteomes" id="UP001154329">
    <property type="component" value="Chromosome 4"/>
</dbReference>
<dbReference type="Gene3D" id="3.80.10.10">
    <property type="entry name" value="Ribonuclease Inhibitor"/>
    <property type="match status" value="2"/>
</dbReference>
<evidence type="ECO:0000313" key="6">
    <source>
        <dbReference type="Proteomes" id="UP001154329"/>
    </source>
</evidence>
<keyword evidence="6" id="KW-1185">Reference proteome</keyword>
<accession>A0A9P0JFH9</accession>
<dbReference type="Pfam" id="PF13855">
    <property type="entry name" value="LRR_8"/>
    <property type="match status" value="2"/>
</dbReference>
<keyword evidence="3" id="KW-0677">Repeat</keyword>
<reference evidence="5" key="2">
    <citation type="submission" date="2022-10" db="EMBL/GenBank/DDBJ databases">
        <authorList>
            <consortium name="ENA_rothamsted_submissions"/>
            <consortium name="culmorum"/>
            <person name="King R."/>
        </authorList>
    </citation>
    <scope>NUCLEOTIDE SEQUENCE</scope>
</reference>
<gene>
    <name evidence="5" type="ORF">APHIGO_LOCUS11522</name>
</gene>
<dbReference type="InterPro" id="IPR001611">
    <property type="entry name" value="Leu-rich_rpt"/>
</dbReference>
<keyword evidence="1" id="KW-0433">Leucine-rich repeat</keyword>
<proteinExistence type="predicted"/>
<dbReference type="InterPro" id="IPR032675">
    <property type="entry name" value="LRR_dom_sf"/>
</dbReference>
<dbReference type="EMBL" id="OU899037">
    <property type="protein sequence ID" value="CAH1738119.1"/>
    <property type="molecule type" value="Genomic_DNA"/>
</dbReference>
<reference evidence="5" key="1">
    <citation type="submission" date="2022-02" db="EMBL/GenBank/DDBJ databases">
        <authorList>
            <person name="King R."/>
        </authorList>
    </citation>
    <scope>NUCLEOTIDE SEQUENCE</scope>
</reference>
<evidence type="ECO:0008006" key="7">
    <source>
        <dbReference type="Google" id="ProtNLM"/>
    </source>
</evidence>
<sequence>MFLLNVASCMLIILITCVVSGESILCDTCTCKNSIINCTENGLMDILDLWDHSDVLKDATLMHFDDNGIVHVKQLPPSKVRYLSLRKNKINKIDEMAFINLKLLLELDLSYNSLTAESLNPDIFKINNEDTSRPGSLIHLRLDYNNIHSLLPHTFKELSNLVSLTLAGNPLTVIDRATSFAMSSLPMLKILNLSNTSLNELPDHLLHTPRFLEILNLSNNKFTQIPQGLDEAHALQRLDFSSNPIKNILSFPKMASLKVLHLSHMPELNNIGPRAFSLLNVLEEFHCTHNNKLKSIDPTAFSYKLNDGLESELWPQIIKVSLTITYLLLFKFITFYL</sequence>
<dbReference type="AlphaFoldDB" id="A0A9P0JFH9"/>
<name>A0A9P0JFH9_APHGO</name>
<dbReference type="PANTHER" id="PTHR24373:SF397">
    <property type="entry name" value="IG-LIKE DOMAIN-CONTAINING PROTEIN"/>
    <property type="match status" value="1"/>
</dbReference>
<dbReference type="Pfam" id="PF00560">
    <property type="entry name" value="LRR_1"/>
    <property type="match status" value="1"/>
</dbReference>
<dbReference type="InterPro" id="IPR050328">
    <property type="entry name" value="Dev_Immune_Receptor"/>
</dbReference>
<keyword evidence="2 4" id="KW-0732">Signal</keyword>
<organism evidence="5 6">
    <name type="scientific">Aphis gossypii</name>
    <name type="common">Cotton aphid</name>
    <dbReference type="NCBI Taxonomy" id="80765"/>
    <lineage>
        <taxon>Eukaryota</taxon>
        <taxon>Metazoa</taxon>
        <taxon>Ecdysozoa</taxon>
        <taxon>Arthropoda</taxon>
        <taxon>Hexapoda</taxon>
        <taxon>Insecta</taxon>
        <taxon>Pterygota</taxon>
        <taxon>Neoptera</taxon>
        <taxon>Paraneoptera</taxon>
        <taxon>Hemiptera</taxon>
        <taxon>Sternorrhyncha</taxon>
        <taxon>Aphidomorpha</taxon>
        <taxon>Aphidoidea</taxon>
        <taxon>Aphididae</taxon>
        <taxon>Aphidini</taxon>
        <taxon>Aphis</taxon>
        <taxon>Aphis</taxon>
    </lineage>
</organism>
<evidence type="ECO:0000313" key="5">
    <source>
        <dbReference type="EMBL" id="CAH1738119.1"/>
    </source>
</evidence>